<evidence type="ECO:0000256" key="2">
    <source>
        <dbReference type="ARBA" id="ARBA00022692"/>
    </source>
</evidence>
<evidence type="ECO:0000256" key="4">
    <source>
        <dbReference type="ARBA" id="ARBA00023136"/>
    </source>
</evidence>
<accession>A0A0R1PYF5</accession>
<dbReference type="STRING" id="1423812.FD20_GL000224"/>
<keyword evidence="4 5" id="KW-0472">Membrane</keyword>
<dbReference type="Proteomes" id="UP000051155">
    <property type="component" value="Unassembled WGS sequence"/>
</dbReference>
<dbReference type="InterPro" id="IPR032808">
    <property type="entry name" value="DoxX"/>
</dbReference>
<protein>
    <submittedName>
        <fullName evidence="6">DoxX family protein</fullName>
    </submittedName>
</protein>
<gene>
    <name evidence="6" type="ORF">FD20_GL000224</name>
</gene>
<dbReference type="RefSeq" id="WP_057736829.1">
    <property type="nucleotide sequence ID" value="NZ_AZEG01000010.1"/>
</dbReference>
<feature type="transmembrane region" description="Helical" evidence="5">
    <location>
        <begin position="77"/>
        <end position="105"/>
    </location>
</feature>
<dbReference type="OrthoDB" id="26941at2"/>
<evidence type="ECO:0000256" key="5">
    <source>
        <dbReference type="SAM" id="Phobius"/>
    </source>
</evidence>
<comment type="subcellular location">
    <subcellularLocation>
        <location evidence="1">Membrane</location>
        <topology evidence="1">Multi-pass membrane protein</topology>
    </subcellularLocation>
</comment>
<dbReference type="Pfam" id="PF07681">
    <property type="entry name" value="DoxX"/>
    <property type="match status" value="1"/>
</dbReference>
<dbReference type="EMBL" id="AZEG01000010">
    <property type="protein sequence ID" value="KRL37551.1"/>
    <property type="molecule type" value="Genomic_DNA"/>
</dbReference>
<keyword evidence="7" id="KW-1185">Reference proteome</keyword>
<evidence type="ECO:0000256" key="1">
    <source>
        <dbReference type="ARBA" id="ARBA00004141"/>
    </source>
</evidence>
<sequence>MIKWLRQSLSGRVVTTIIRIYLGYLWLTSGIEKLNGFSAQKFVENGIKNPVAGPDGQPVYGWYTEILKNFVMPNISLFDFLVVWGEILIGLGLILGAFATTAVFFALLMNFSYLLAGTISVNPQYIFLEFIVLIAGFNASKFGLDYFIIPFLRKKIPFLKRTVENR</sequence>
<reference evidence="6 7" key="1">
    <citation type="journal article" date="2015" name="Genome Announc.">
        <title>Expanding the biotechnology potential of lactobacilli through comparative genomics of 213 strains and associated genera.</title>
        <authorList>
            <person name="Sun Z."/>
            <person name="Harris H.M."/>
            <person name="McCann A."/>
            <person name="Guo C."/>
            <person name="Argimon S."/>
            <person name="Zhang W."/>
            <person name="Yang X."/>
            <person name="Jeffery I.B."/>
            <person name="Cooney J.C."/>
            <person name="Kagawa T.F."/>
            <person name="Liu W."/>
            <person name="Song Y."/>
            <person name="Salvetti E."/>
            <person name="Wrobel A."/>
            <person name="Rasinkangas P."/>
            <person name="Parkhill J."/>
            <person name="Rea M.C."/>
            <person name="O'Sullivan O."/>
            <person name="Ritari J."/>
            <person name="Douillard F.P."/>
            <person name="Paul Ross R."/>
            <person name="Yang R."/>
            <person name="Briner A.E."/>
            <person name="Felis G.E."/>
            <person name="de Vos W.M."/>
            <person name="Barrangou R."/>
            <person name="Klaenhammer T.R."/>
            <person name="Caufield P.W."/>
            <person name="Cui Y."/>
            <person name="Zhang H."/>
            <person name="O'Toole P.W."/>
        </authorList>
    </citation>
    <scope>NUCLEOTIDE SEQUENCE [LARGE SCALE GENOMIC DNA]</scope>
    <source>
        <strain evidence="6 7">DSM 19971</strain>
    </source>
</reference>
<keyword evidence="2 5" id="KW-0812">Transmembrane</keyword>
<dbReference type="PANTHER" id="PTHR39157">
    <property type="entry name" value="INTEGRAL MEMBRANE PROTEIN-RELATED"/>
    <property type="match status" value="1"/>
</dbReference>
<keyword evidence="3 5" id="KW-1133">Transmembrane helix</keyword>
<dbReference type="GO" id="GO:0016020">
    <property type="term" value="C:membrane"/>
    <property type="evidence" value="ECO:0007669"/>
    <property type="project" value="UniProtKB-SubCell"/>
</dbReference>
<comment type="caution">
    <text evidence="6">The sequence shown here is derived from an EMBL/GenBank/DDBJ whole genome shotgun (WGS) entry which is preliminary data.</text>
</comment>
<evidence type="ECO:0000256" key="3">
    <source>
        <dbReference type="ARBA" id="ARBA00022989"/>
    </source>
</evidence>
<dbReference type="PATRIC" id="fig|1423812.3.peg.226"/>
<evidence type="ECO:0000313" key="6">
    <source>
        <dbReference type="EMBL" id="KRL37551.1"/>
    </source>
</evidence>
<dbReference type="AlphaFoldDB" id="A0A0R1PYF5"/>
<evidence type="ECO:0000313" key="7">
    <source>
        <dbReference type="Proteomes" id="UP000051155"/>
    </source>
</evidence>
<name>A0A0R1PYF5_9LACO</name>
<organism evidence="6 7">
    <name type="scientific">Liquorilactobacillus uvarum DSM 19971</name>
    <dbReference type="NCBI Taxonomy" id="1423812"/>
    <lineage>
        <taxon>Bacteria</taxon>
        <taxon>Bacillati</taxon>
        <taxon>Bacillota</taxon>
        <taxon>Bacilli</taxon>
        <taxon>Lactobacillales</taxon>
        <taxon>Lactobacillaceae</taxon>
        <taxon>Liquorilactobacillus</taxon>
    </lineage>
</organism>
<feature type="transmembrane region" description="Helical" evidence="5">
    <location>
        <begin position="125"/>
        <end position="152"/>
    </location>
</feature>
<dbReference type="PANTHER" id="PTHR39157:SF1">
    <property type="entry name" value="DOXX FAMILY PROTEIN"/>
    <property type="match status" value="1"/>
</dbReference>
<proteinExistence type="predicted"/>